<comment type="caution">
    <text evidence="2">The sequence shown here is derived from an EMBL/GenBank/DDBJ whole genome shotgun (WGS) entry which is preliminary data.</text>
</comment>
<evidence type="ECO:0000256" key="1">
    <source>
        <dbReference type="SAM" id="SignalP"/>
    </source>
</evidence>
<feature type="chain" id="PRO_5045625931" description="Lipoprotein" evidence="1">
    <location>
        <begin position="21"/>
        <end position="168"/>
    </location>
</feature>
<gene>
    <name evidence="2" type="ORF">NSPZN2_10168</name>
</gene>
<keyword evidence="3" id="KW-1185">Reference proteome</keyword>
<evidence type="ECO:0008006" key="4">
    <source>
        <dbReference type="Google" id="ProtNLM"/>
    </source>
</evidence>
<name>A0ABM8QCQ9_9BACT</name>
<feature type="signal peptide" evidence="1">
    <location>
        <begin position="1"/>
        <end position="20"/>
    </location>
</feature>
<evidence type="ECO:0000313" key="2">
    <source>
        <dbReference type="EMBL" id="CAE6689868.1"/>
    </source>
</evidence>
<evidence type="ECO:0000313" key="3">
    <source>
        <dbReference type="Proteomes" id="UP000675880"/>
    </source>
</evidence>
<dbReference type="RefSeq" id="WP_213040101.1">
    <property type="nucleotide sequence ID" value="NZ_CAJNBJ010000001.1"/>
</dbReference>
<dbReference type="Proteomes" id="UP000675880">
    <property type="component" value="Unassembled WGS sequence"/>
</dbReference>
<keyword evidence="1" id="KW-0732">Signal</keyword>
<reference evidence="2 3" key="1">
    <citation type="submission" date="2021-02" db="EMBL/GenBank/DDBJ databases">
        <authorList>
            <person name="Han P."/>
        </authorList>
    </citation>
    <scope>NUCLEOTIDE SEQUENCE [LARGE SCALE GENOMIC DNA]</scope>
    <source>
        <strain evidence="2">Candidatus Nitrospira sp. ZN2</strain>
    </source>
</reference>
<organism evidence="2 3">
    <name type="scientific">Nitrospira defluvii</name>
    <dbReference type="NCBI Taxonomy" id="330214"/>
    <lineage>
        <taxon>Bacteria</taxon>
        <taxon>Pseudomonadati</taxon>
        <taxon>Nitrospirota</taxon>
        <taxon>Nitrospiria</taxon>
        <taxon>Nitrospirales</taxon>
        <taxon>Nitrospiraceae</taxon>
        <taxon>Nitrospira</taxon>
    </lineage>
</organism>
<dbReference type="PROSITE" id="PS51257">
    <property type="entry name" value="PROKAR_LIPOPROTEIN"/>
    <property type="match status" value="1"/>
</dbReference>
<proteinExistence type="predicted"/>
<sequence length="168" mass="18442">MVLSKSIRLSAWLSVGMLLAGCQLFDASTQSTTMRSTSVMSMWELYRHCQSSEDVETVLSAAKQLQQSADTHVVPAPDVPKSLDRFVTKQPVRTTVDPKALAASCTLQAARTSLSAGREQEAEQLLYAVVLSYPESDYTFYVAQAKVWIEELHRPGAGDPVIHPISIN</sequence>
<dbReference type="EMBL" id="CAJNBJ010000001">
    <property type="protein sequence ID" value="CAE6689868.1"/>
    <property type="molecule type" value="Genomic_DNA"/>
</dbReference>
<protein>
    <recommendedName>
        <fullName evidence="4">Lipoprotein</fullName>
    </recommendedName>
</protein>
<accession>A0ABM8QCQ9</accession>